<name>A0ABQ8SQY0_PERAM</name>
<accession>A0ABQ8SQY0</accession>
<comment type="caution">
    <text evidence="2">The sequence shown here is derived from an EMBL/GenBank/DDBJ whole genome shotgun (WGS) entry which is preliminary data.</text>
</comment>
<dbReference type="EMBL" id="JAJSOF020000021">
    <property type="protein sequence ID" value="KAJ4436600.1"/>
    <property type="molecule type" value="Genomic_DNA"/>
</dbReference>
<evidence type="ECO:0000256" key="1">
    <source>
        <dbReference type="SAM" id="MobiDB-lite"/>
    </source>
</evidence>
<dbReference type="Proteomes" id="UP001148838">
    <property type="component" value="Unassembled WGS sequence"/>
</dbReference>
<feature type="compositionally biased region" description="Basic and acidic residues" evidence="1">
    <location>
        <begin position="46"/>
        <end position="76"/>
    </location>
</feature>
<organism evidence="2 3">
    <name type="scientific">Periplaneta americana</name>
    <name type="common">American cockroach</name>
    <name type="synonym">Blatta americana</name>
    <dbReference type="NCBI Taxonomy" id="6978"/>
    <lineage>
        <taxon>Eukaryota</taxon>
        <taxon>Metazoa</taxon>
        <taxon>Ecdysozoa</taxon>
        <taxon>Arthropoda</taxon>
        <taxon>Hexapoda</taxon>
        <taxon>Insecta</taxon>
        <taxon>Pterygota</taxon>
        <taxon>Neoptera</taxon>
        <taxon>Polyneoptera</taxon>
        <taxon>Dictyoptera</taxon>
        <taxon>Blattodea</taxon>
        <taxon>Blattoidea</taxon>
        <taxon>Blattidae</taxon>
        <taxon>Blattinae</taxon>
        <taxon>Periplaneta</taxon>
    </lineage>
</organism>
<evidence type="ECO:0000313" key="2">
    <source>
        <dbReference type="EMBL" id="KAJ4436600.1"/>
    </source>
</evidence>
<feature type="region of interest" description="Disordered" evidence="1">
    <location>
        <begin position="40"/>
        <end position="100"/>
    </location>
</feature>
<reference evidence="2 3" key="1">
    <citation type="journal article" date="2022" name="Allergy">
        <title>Genome assembly and annotation of Periplaneta americana reveal a comprehensive cockroach allergen profile.</title>
        <authorList>
            <person name="Wang L."/>
            <person name="Xiong Q."/>
            <person name="Saelim N."/>
            <person name="Wang L."/>
            <person name="Nong W."/>
            <person name="Wan A.T."/>
            <person name="Shi M."/>
            <person name="Liu X."/>
            <person name="Cao Q."/>
            <person name="Hui J.H.L."/>
            <person name="Sookrung N."/>
            <person name="Leung T.F."/>
            <person name="Tungtrongchitr A."/>
            <person name="Tsui S.K.W."/>
        </authorList>
    </citation>
    <scope>NUCLEOTIDE SEQUENCE [LARGE SCALE GENOMIC DNA]</scope>
    <source>
        <strain evidence="2">PWHHKU_190912</strain>
    </source>
</reference>
<proteinExistence type="predicted"/>
<protein>
    <submittedName>
        <fullName evidence="2">Uncharacterized protein</fullName>
    </submittedName>
</protein>
<gene>
    <name evidence="2" type="ORF">ANN_16633</name>
</gene>
<sequence length="187" mass="20730">MKTVKMKFPDRFGVEPSRKATMLRWEKRAFATGSVKDRYLNTTFPNRDDDKIDVDKDGDNNDSNKSDDNNADNDKSDDNDEDNNDDIKGDDDNNGDNTRKKSVVVSGLEGMNVLSASLARLGEESDAVWRGILMERLRQVVPRGTINPESSDQTPDIYHAGNSCCSHFMCFSIDTDLSVVALAAGSL</sequence>
<keyword evidence="3" id="KW-1185">Reference proteome</keyword>
<evidence type="ECO:0000313" key="3">
    <source>
        <dbReference type="Proteomes" id="UP001148838"/>
    </source>
</evidence>